<evidence type="ECO:0000256" key="7">
    <source>
        <dbReference type="RuleBase" id="RU365103"/>
    </source>
</evidence>
<comment type="similarity">
    <text evidence="7">Belongs to the glycosyltransferase group 1 family.</text>
</comment>
<gene>
    <name evidence="9" type="ORF">J4N46_05820</name>
</gene>
<keyword evidence="7" id="KW-0472">Membrane</keyword>
<dbReference type="PANTHER" id="PTHR42755:SF1">
    <property type="entry name" value="3-DEOXY-D-MANNO-OCTULOSONIC ACID TRANSFERASE, MITOCHONDRIAL-RELATED"/>
    <property type="match status" value="1"/>
</dbReference>
<dbReference type="EMBL" id="JAGDYP010000003">
    <property type="protein sequence ID" value="MBO1883942.1"/>
    <property type="molecule type" value="Genomic_DNA"/>
</dbReference>
<organism evidence="9 10">
    <name type="scientific">Capnocytophaga bilenii</name>
    <dbReference type="NCBI Taxonomy" id="2819369"/>
    <lineage>
        <taxon>Bacteria</taxon>
        <taxon>Pseudomonadati</taxon>
        <taxon>Bacteroidota</taxon>
        <taxon>Flavobacteriia</taxon>
        <taxon>Flavobacteriales</taxon>
        <taxon>Flavobacteriaceae</taxon>
        <taxon>Capnocytophaga</taxon>
    </lineage>
</organism>
<dbReference type="Pfam" id="PF04413">
    <property type="entry name" value="Glycos_transf_N"/>
    <property type="match status" value="1"/>
</dbReference>
<sequence length="414" mass="46265">MKLLSFVILKLYTFIIYLIKGLLPLVGCFNKKIRLFVNGRKVVWDRLASGLVPNGRYVWVHTASLGEFEQGLPVIKALRGQGYRILVTFFSPSGYEVRKNSQDADLIVYLPLDTTANAKRFVETVRPVMAIFVKYEFWLHYLHTLKGAGVPTYLLSGIFRSEQAFFKWYGGVMREGLRCFTHFFVQNEDSAMLLSGLGFENVTVSGDTRFDRVYEILQRDNQLDFVAHFKGDRLCMVFGSSWALDEAIYANFINQCENVKFIIAPHNIHANEIGALRDKLNKKVVLYSEKDTADLTTAEVLIVDTVGLLTKIYSYADVAYVGGGMGTQGLHNVLEPAVFGIPVVIGKNYEKFNEARELVGLGGVISVASAEGFEKVMGELVTNAEKREVIGAINRKYIGQKKGATAAFMAAVAR</sequence>
<reference evidence="9 10" key="1">
    <citation type="submission" date="2021-03" db="EMBL/GenBank/DDBJ databases">
        <title>Isolation and description of Capnocytophaga bilenii sp. nov., a novel Capnocytophaga species, isolated from a gingivitis subject.</title>
        <authorList>
            <person name="Antezack A."/>
            <person name="Monnet-Corti V."/>
            <person name="La Scola B."/>
        </authorList>
    </citation>
    <scope>NUCLEOTIDE SEQUENCE [LARGE SCALE GENOMIC DNA]</scope>
    <source>
        <strain evidence="9 10">Marseille-Q4570</strain>
    </source>
</reference>
<dbReference type="Gene3D" id="3.40.50.2000">
    <property type="entry name" value="Glycogen Phosphorylase B"/>
    <property type="match status" value="1"/>
</dbReference>
<feature type="transmembrane region" description="Helical" evidence="7">
    <location>
        <begin position="6"/>
        <end position="26"/>
    </location>
</feature>
<evidence type="ECO:0000256" key="6">
    <source>
        <dbReference type="ARBA" id="ARBA00049183"/>
    </source>
</evidence>
<keyword evidence="7" id="KW-0812">Transmembrane</keyword>
<keyword evidence="7" id="KW-1133">Transmembrane helix</keyword>
<evidence type="ECO:0000313" key="9">
    <source>
        <dbReference type="EMBL" id="MBO1883942.1"/>
    </source>
</evidence>
<evidence type="ECO:0000256" key="3">
    <source>
        <dbReference type="ARBA" id="ARBA00019077"/>
    </source>
</evidence>
<evidence type="ECO:0000313" key="10">
    <source>
        <dbReference type="Proteomes" id="UP000681610"/>
    </source>
</evidence>
<dbReference type="EC" id="2.4.99.12" evidence="2 7"/>
<evidence type="ECO:0000256" key="2">
    <source>
        <dbReference type="ARBA" id="ARBA00012621"/>
    </source>
</evidence>
<dbReference type="Gene3D" id="3.40.50.11720">
    <property type="entry name" value="3-Deoxy-D-manno-octulosonic-acid transferase, N-terminal domain"/>
    <property type="match status" value="1"/>
</dbReference>
<dbReference type="InterPro" id="IPR038107">
    <property type="entry name" value="Glycos_transf_N_sf"/>
</dbReference>
<dbReference type="RefSeq" id="WP_208058511.1">
    <property type="nucleotide sequence ID" value="NZ_JAGDYP010000003.1"/>
</dbReference>
<evidence type="ECO:0000256" key="1">
    <source>
        <dbReference type="ARBA" id="ARBA00004713"/>
    </source>
</evidence>
<comment type="catalytic activity">
    <reaction evidence="6 7">
        <text>lipid IVA (E. coli) + CMP-3-deoxy-beta-D-manno-octulosonate = alpha-Kdo-(2-&gt;6)-lipid IVA (E. coli) + CMP + H(+)</text>
        <dbReference type="Rhea" id="RHEA:28066"/>
        <dbReference type="ChEBI" id="CHEBI:15378"/>
        <dbReference type="ChEBI" id="CHEBI:58603"/>
        <dbReference type="ChEBI" id="CHEBI:60364"/>
        <dbReference type="ChEBI" id="CHEBI:60377"/>
        <dbReference type="ChEBI" id="CHEBI:85987"/>
        <dbReference type="EC" id="2.4.99.12"/>
    </reaction>
</comment>
<accession>A0ABS3PXB4</accession>
<keyword evidence="10" id="KW-1185">Reference proteome</keyword>
<name>A0ABS3PXB4_9FLAO</name>
<keyword evidence="7" id="KW-1003">Cell membrane</keyword>
<comment type="pathway">
    <text evidence="1 7">Bacterial outer membrane biogenesis; LPS core biosynthesis.</text>
</comment>
<comment type="caution">
    <text evidence="9">The sequence shown here is derived from an EMBL/GenBank/DDBJ whole genome shotgun (WGS) entry which is preliminary data.</text>
</comment>
<proteinExistence type="inferred from homology"/>
<keyword evidence="7" id="KW-0448">Lipopolysaccharide biosynthesis</keyword>
<evidence type="ECO:0000259" key="8">
    <source>
        <dbReference type="Pfam" id="PF04413"/>
    </source>
</evidence>
<evidence type="ECO:0000256" key="4">
    <source>
        <dbReference type="ARBA" id="ARBA00022679"/>
    </source>
</evidence>
<dbReference type="InterPro" id="IPR039901">
    <property type="entry name" value="Kdotransferase"/>
</dbReference>
<comment type="function">
    <text evidence="7">Involved in lipopolysaccharide (LPS) biosynthesis. Catalyzes the transfer of 3-deoxy-D-manno-octulosonate (Kdo) residue(s) from CMP-Kdo to lipid IV(A), the tetraacyldisaccharide-1,4'-bisphosphate precursor of lipid A.</text>
</comment>
<keyword evidence="4 7" id="KW-0808">Transferase</keyword>
<comment type="subcellular location">
    <subcellularLocation>
        <location evidence="7">Cell membrane</location>
    </subcellularLocation>
</comment>
<dbReference type="GO" id="GO:0016740">
    <property type="term" value="F:transferase activity"/>
    <property type="evidence" value="ECO:0007669"/>
    <property type="project" value="UniProtKB-KW"/>
</dbReference>
<feature type="domain" description="3-deoxy-D-manno-octulosonic-acid transferase N-terminal" evidence="8">
    <location>
        <begin position="54"/>
        <end position="211"/>
    </location>
</feature>
<dbReference type="PANTHER" id="PTHR42755">
    <property type="entry name" value="3-DEOXY-MANNO-OCTULOSONATE CYTIDYLYLTRANSFERASE"/>
    <property type="match status" value="1"/>
</dbReference>
<dbReference type="SUPFAM" id="SSF53756">
    <property type="entry name" value="UDP-Glycosyltransferase/glycogen phosphorylase"/>
    <property type="match status" value="1"/>
</dbReference>
<dbReference type="InterPro" id="IPR007507">
    <property type="entry name" value="Glycos_transf_N"/>
</dbReference>
<protein>
    <recommendedName>
        <fullName evidence="3 7">3-deoxy-D-manno-octulosonic acid transferase</fullName>
        <shortName evidence="7">Kdo transferase</shortName>
        <ecNumber evidence="2 7">2.4.99.12</ecNumber>
    </recommendedName>
    <alternativeName>
        <fullName evidence="5 7">Lipid IV(A) 3-deoxy-D-manno-octulosonic acid transferase</fullName>
    </alternativeName>
</protein>
<evidence type="ECO:0000256" key="5">
    <source>
        <dbReference type="ARBA" id="ARBA00031445"/>
    </source>
</evidence>
<dbReference type="Proteomes" id="UP000681610">
    <property type="component" value="Unassembled WGS sequence"/>
</dbReference>